<feature type="transmembrane region" description="Helical" evidence="1">
    <location>
        <begin position="239"/>
        <end position="260"/>
    </location>
</feature>
<protein>
    <recommendedName>
        <fullName evidence="4">Major facilitator superfamily (MFS) profile domain-containing protein</fullName>
    </recommendedName>
</protein>
<evidence type="ECO:0000313" key="3">
    <source>
        <dbReference type="Proteomes" id="UP000034452"/>
    </source>
</evidence>
<feature type="transmembrane region" description="Helical" evidence="1">
    <location>
        <begin position="272"/>
        <end position="290"/>
    </location>
</feature>
<feature type="transmembrane region" description="Helical" evidence="1">
    <location>
        <begin position="42"/>
        <end position="60"/>
    </location>
</feature>
<feature type="transmembrane region" description="Helical" evidence="1">
    <location>
        <begin position="333"/>
        <end position="356"/>
    </location>
</feature>
<dbReference type="InterPro" id="IPR036259">
    <property type="entry name" value="MFS_trans_sf"/>
</dbReference>
<evidence type="ECO:0008006" key="4">
    <source>
        <dbReference type="Google" id="ProtNLM"/>
    </source>
</evidence>
<dbReference type="Proteomes" id="UP000034452">
    <property type="component" value="Unassembled WGS sequence"/>
</dbReference>
<dbReference type="PANTHER" id="PTHR23526:SF4">
    <property type="entry name" value="INTEGRAL MEMBRANE TRANSPORT PROTEIN"/>
    <property type="match status" value="1"/>
</dbReference>
<organism evidence="2 3">
    <name type="scientific">Candidatus Nomurabacteria bacterium GW2011_GWB1_40_7</name>
    <dbReference type="NCBI Taxonomy" id="1618744"/>
    <lineage>
        <taxon>Bacteria</taxon>
        <taxon>Candidatus Nomuraibacteriota</taxon>
    </lineage>
</organism>
<feature type="transmembrane region" description="Helical" evidence="1">
    <location>
        <begin position="362"/>
        <end position="381"/>
    </location>
</feature>
<keyword evidence="1" id="KW-1133">Transmembrane helix</keyword>
<dbReference type="PANTHER" id="PTHR23526">
    <property type="entry name" value="INTEGRAL MEMBRANE TRANSPORT PROTEIN-RELATED"/>
    <property type="match status" value="1"/>
</dbReference>
<feature type="transmembrane region" description="Helical" evidence="1">
    <location>
        <begin position="12"/>
        <end position="36"/>
    </location>
</feature>
<feature type="transmembrane region" description="Helical" evidence="1">
    <location>
        <begin position="296"/>
        <end position="321"/>
    </location>
</feature>
<dbReference type="AlphaFoldDB" id="A0A0G0T7E2"/>
<name>A0A0G0T7E2_9BACT</name>
<keyword evidence="1" id="KW-0472">Membrane</keyword>
<dbReference type="InterPro" id="IPR052528">
    <property type="entry name" value="Sugar_transport-like"/>
</dbReference>
<evidence type="ECO:0000313" key="2">
    <source>
        <dbReference type="EMBL" id="KKR70661.1"/>
    </source>
</evidence>
<feature type="transmembrane region" description="Helical" evidence="1">
    <location>
        <begin position="72"/>
        <end position="88"/>
    </location>
</feature>
<evidence type="ECO:0000256" key="1">
    <source>
        <dbReference type="SAM" id="Phobius"/>
    </source>
</evidence>
<dbReference type="SUPFAM" id="SSF103473">
    <property type="entry name" value="MFS general substrate transporter"/>
    <property type="match status" value="2"/>
</dbReference>
<feature type="transmembrane region" description="Helical" evidence="1">
    <location>
        <begin position="159"/>
        <end position="180"/>
    </location>
</feature>
<accession>A0A0G0T7E2</accession>
<reference evidence="2 3" key="1">
    <citation type="journal article" date="2015" name="Nature">
        <title>rRNA introns, odd ribosomes, and small enigmatic genomes across a large radiation of phyla.</title>
        <authorList>
            <person name="Brown C.T."/>
            <person name="Hug L.A."/>
            <person name="Thomas B.C."/>
            <person name="Sharon I."/>
            <person name="Castelle C.J."/>
            <person name="Singh A."/>
            <person name="Wilkins M.J."/>
            <person name="Williams K.H."/>
            <person name="Banfield J.F."/>
        </authorList>
    </citation>
    <scope>NUCLEOTIDE SEQUENCE [LARGE SCALE GENOMIC DNA]</scope>
</reference>
<proteinExistence type="predicted"/>
<dbReference type="EMBL" id="LBZL01000002">
    <property type="protein sequence ID" value="KKR70661.1"/>
    <property type="molecule type" value="Genomic_DNA"/>
</dbReference>
<dbReference type="InterPro" id="IPR011701">
    <property type="entry name" value="MFS"/>
</dbReference>
<comment type="caution">
    <text evidence="2">The sequence shown here is derived from an EMBL/GenBank/DDBJ whole genome shotgun (WGS) entry which is preliminary data.</text>
</comment>
<dbReference type="GO" id="GO:0022857">
    <property type="term" value="F:transmembrane transporter activity"/>
    <property type="evidence" value="ECO:0007669"/>
    <property type="project" value="InterPro"/>
</dbReference>
<keyword evidence="1" id="KW-0812">Transmembrane</keyword>
<feature type="transmembrane region" description="Helical" evidence="1">
    <location>
        <begin position="94"/>
        <end position="114"/>
    </location>
</feature>
<gene>
    <name evidence="2" type="ORF">UU13_C0002G0006</name>
</gene>
<dbReference type="Gene3D" id="1.20.1250.20">
    <property type="entry name" value="MFS general substrate transporter like domains"/>
    <property type="match status" value="2"/>
</dbReference>
<dbReference type="Pfam" id="PF07690">
    <property type="entry name" value="MFS_1"/>
    <property type="match status" value="1"/>
</dbReference>
<feature type="transmembrane region" description="Helical" evidence="1">
    <location>
        <begin position="214"/>
        <end position="233"/>
    </location>
</feature>
<sequence>MFKDNPKLKNIFFLGFLFSLHLAIVSYFNSSFLSFFSSEKNVSLIYILSSIFSLLVLFFVPTILKKIRECRFLLWVSGLSALSLLLLATLKIPAIVIIIFIFYFALNYLIIFALDELVEIFSKNSSTGRVRGLYLTFVNLAWVISQAFSGKILSKYSFVALYFIAFAIMIIFLFVAFFSFKNLKDPKYDKVLGWQSFKNFFANKNLARAYKINFLLQFFYAWMVIYTPIYLYAHLGFNWKEIGTIFMVMLLPFILIQFPLGKYSDKIGERKMLIYGFLVASLATLSLFFIKKHEVWIWAIMLFSTRLGVATIEVMSDVYFFKHINKENDEFIAVYRNTAPVSYIFAPLIAFVAFYFIPSFNFIFLIMGTIMLYGVYLASTIKNSDI</sequence>
<feature type="transmembrane region" description="Helical" evidence="1">
    <location>
        <begin position="134"/>
        <end position="153"/>
    </location>
</feature>